<dbReference type="PANTHER" id="PTHR23092">
    <property type="entry name" value="POLY(A) RNA POLYMERASE"/>
    <property type="match status" value="1"/>
</dbReference>
<dbReference type="SUPFAM" id="SSF81301">
    <property type="entry name" value="Nucleotidyltransferase"/>
    <property type="match status" value="1"/>
</dbReference>
<keyword evidence="4" id="KW-1185">Reference proteome</keyword>
<dbReference type="Gene3D" id="1.10.1410.10">
    <property type="match status" value="1"/>
</dbReference>
<gene>
    <name evidence="3" type="ORF">WJX73_003419</name>
</gene>
<evidence type="ECO:0000313" key="4">
    <source>
        <dbReference type="Proteomes" id="UP001465755"/>
    </source>
</evidence>
<reference evidence="3 4" key="1">
    <citation type="journal article" date="2024" name="Nat. Commun.">
        <title>Phylogenomics reveals the evolutionary origins of lichenization in chlorophyte algae.</title>
        <authorList>
            <person name="Puginier C."/>
            <person name="Libourel C."/>
            <person name="Otte J."/>
            <person name="Skaloud P."/>
            <person name="Haon M."/>
            <person name="Grisel S."/>
            <person name="Petersen M."/>
            <person name="Berrin J.G."/>
            <person name="Delaux P.M."/>
            <person name="Dal Grande F."/>
            <person name="Keller J."/>
        </authorList>
    </citation>
    <scope>NUCLEOTIDE SEQUENCE [LARGE SCALE GENOMIC DNA]</scope>
    <source>
        <strain evidence="3 4">SAG 2036</strain>
    </source>
</reference>
<dbReference type="GO" id="GO:1990817">
    <property type="term" value="F:poly(A) RNA polymerase activity"/>
    <property type="evidence" value="ECO:0007669"/>
    <property type="project" value="InterPro"/>
</dbReference>
<dbReference type="EMBL" id="JALJOQ010000199">
    <property type="protein sequence ID" value="KAK9789954.1"/>
    <property type="molecule type" value="Genomic_DNA"/>
</dbReference>
<dbReference type="GO" id="GO:0031499">
    <property type="term" value="C:TRAMP complex"/>
    <property type="evidence" value="ECO:0007669"/>
    <property type="project" value="TreeGrafter"/>
</dbReference>
<organism evidence="3 4">
    <name type="scientific">Symbiochloris irregularis</name>
    <dbReference type="NCBI Taxonomy" id="706552"/>
    <lineage>
        <taxon>Eukaryota</taxon>
        <taxon>Viridiplantae</taxon>
        <taxon>Chlorophyta</taxon>
        <taxon>core chlorophytes</taxon>
        <taxon>Trebouxiophyceae</taxon>
        <taxon>Trebouxiales</taxon>
        <taxon>Trebouxiaceae</taxon>
        <taxon>Symbiochloris</taxon>
    </lineage>
</organism>
<dbReference type="GO" id="GO:0003729">
    <property type="term" value="F:mRNA binding"/>
    <property type="evidence" value="ECO:0007669"/>
    <property type="project" value="TreeGrafter"/>
</dbReference>
<accession>A0AAW1NSB6</accession>
<dbReference type="InterPro" id="IPR045862">
    <property type="entry name" value="Trf4-like"/>
</dbReference>
<feature type="region of interest" description="Disordered" evidence="1">
    <location>
        <begin position="377"/>
        <end position="449"/>
    </location>
</feature>
<dbReference type="CDD" id="cd05402">
    <property type="entry name" value="NT_PAP_TUTase"/>
    <property type="match status" value="1"/>
</dbReference>
<sequence length="449" mass="48829">MDHRQSMLARLEHQGIGQWPRLHQEITEFARRCIPTAEEQDKVCRLVAALEAYARELWPESSVRLFGSQANGLALPGSDLDLVILGVGPQMRSASQGFTRKAKAQVASNLAKLVKHLRIRGAVRRASVIGRARVPIIKCFTPDGAVAMDISMGTANGAAAVSLLRAQVMLAPPLRPLALVLRTILKAQGLGEVFKGGVSSYTVSWTIMAHLMQEGFLLADPAVAAGHPPATTLPPYHLLPPLNYSPLLDLGALLCGYLRRFSLPCLDTNTLAVSVRQGGFIPKPQQWRSSEQPWLLAVEDPQDPGRDIANASFAIPKVMQVFQSCAEALEAGNRDAGLTQQSRPRHPAGAAGESFYAQFPILSAIVDVRQALSKELEHQESAAAMSPDVDKSRSPHKHPAKQGKAPSKGPKGKKAKGESPKRSSKKKRLRSAQSPQEGPRHQKKRRRHD</sequence>
<dbReference type="Pfam" id="PF22600">
    <property type="entry name" value="MTPAP-like_central"/>
    <property type="match status" value="1"/>
</dbReference>
<evidence type="ECO:0000256" key="1">
    <source>
        <dbReference type="SAM" id="MobiDB-lite"/>
    </source>
</evidence>
<dbReference type="InterPro" id="IPR043519">
    <property type="entry name" value="NT_sf"/>
</dbReference>
<dbReference type="GO" id="GO:0005730">
    <property type="term" value="C:nucleolus"/>
    <property type="evidence" value="ECO:0007669"/>
    <property type="project" value="TreeGrafter"/>
</dbReference>
<dbReference type="AlphaFoldDB" id="A0AAW1NSB6"/>
<feature type="domain" description="Poly(A) RNA polymerase mitochondrial-like central palm" evidence="2">
    <location>
        <begin position="22"/>
        <end position="165"/>
    </location>
</feature>
<dbReference type="PANTHER" id="PTHR23092:SF15">
    <property type="entry name" value="INACTIVE NON-CANONICAL POLY(A) RNA POLYMERASE PROTEIN TRF4-2-RELATED"/>
    <property type="match status" value="1"/>
</dbReference>
<dbReference type="GO" id="GO:0043634">
    <property type="term" value="P:polyadenylation-dependent ncRNA catabolic process"/>
    <property type="evidence" value="ECO:0007669"/>
    <property type="project" value="TreeGrafter"/>
</dbReference>
<protein>
    <recommendedName>
        <fullName evidence="2">Poly(A) RNA polymerase mitochondrial-like central palm domain-containing protein</fullName>
    </recommendedName>
</protein>
<dbReference type="InterPro" id="IPR054708">
    <property type="entry name" value="MTPAP-like_central"/>
</dbReference>
<name>A0AAW1NSB6_9CHLO</name>
<evidence type="ECO:0000259" key="2">
    <source>
        <dbReference type="Pfam" id="PF22600"/>
    </source>
</evidence>
<dbReference type="Proteomes" id="UP001465755">
    <property type="component" value="Unassembled WGS sequence"/>
</dbReference>
<dbReference type="Gene3D" id="3.30.460.10">
    <property type="entry name" value="Beta Polymerase, domain 2"/>
    <property type="match status" value="1"/>
</dbReference>
<dbReference type="GO" id="GO:0031123">
    <property type="term" value="P:RNA 3'-end processing"/>
    <property type="evidence" value="ECO:0007669"/>
    <property type="project" value="TreeGrafter"/>
</dbReference>
<evidence type="ECO:0000313" key="3">
    <source>
        <dbReference type="EMBL" id="KAK9789954.1"/>
    </source>
</evidence>
<dbReference type="SUPFAM" id="SSF81631">
    <property type="entry name" value="PAP/OAS1 substrate-binding domain"/>
    <property type="match status" value="1"/>
</dbReference>
<proteinExistence type="predicted"/>
<dbReference type="GO" id="GO:0046872">
    <property type="term" value="F:metal ion binding"/>
    <property type="evidence" value="ECO:0007669"/>
    <property type="project" value="UniProtKB-KW"/>
</dbReference>
<comment type="caution">
    <text evidence="3">The sequence shown here is derived from an EMBL/GenBank/DDBJ whole genome shotgun (WGS) entry which is preliminary data.</text>
</comment>